<dbReference type="PANTHER" id="PTHR13693">
    <property type="entry name" value="CLASS II AMINOTRANSFERASE/8-AMINO-7-OXONONANOATE SYNTHASE"/>
    <property type="match status" value="1"/>
</dbReference>
<keyword evidence="14" id="KW-0032">Aminotransferase</keyword>
<comment type="cofactor">
    <cofactor evidence="1 12">
        <name>pyridoxal 5'-phosphate</name>
        <dbReference type="ChEBI" id="CHEBI:597326"/>
    </cofactor>
</comment>
<dbReference type="PROSITE" id="PS00599">
    <property type="entry name" value="AA_TRANSFER_CLASS_2"/>
    <property type="match status" value="1"/>
</dbReference>
<comment type="pathway">
    <text evidence="2">Cofactor biosynthesis; biotin biosynthesis.</text>
</comment>
<evidence type="ECO:0000256" key="6">
    <source>
        <dbReference type="ARBA" id="ARBA00022679"/>
    </source>
</evidence>
<dbReference type="Proteomes" id="UP000439994">
    <property type="component" value="Unassembled WGS sequence"/>
</dbReference>
<dbReference type="RefSeq" id="WP_155693464.1">
    <property type="nucleotide sequence ID" value="NZ_WOCD01000001.1"/>
</dbReference>
<evidence type="ECO:0000256" key="1">
    <source>
        <dbReference type="ARBA" id="ARBA00001933"/>
    </source>
</evidence>
<dbReference type="InterPro" id="IPR001917">
    <property type="entry name" value="Aminotrans_II_pyridoxalP_BS"/>
</dbReference>
<keyword evidence="7" id="KW-0093">Biotin biosynthesis</keyword>
<dbReference type="SUPFAM" id="SSF53383">
    <property type="entry name" value="PLP-dependent transferases"/>
    <property type="match status" value="1"/>
</dbReference>
<dbReference type="AlphaFoldDB" id="A0A6N8F473"/>
<evidence type="ECO:0000256" key="11">
    <source>
        <dbReference type="ARBA" id="ARBA00047715"/>
    </source>
</evidence>
<gene>
    <name evidence="14" type="ORF">GNP35_00250</name>
</gene>
<keyword evidence="6 14" id="KW-0808">Transferase</keyword>
<feature type="domain" description="Aminotransferase class I/classII large" evidence="13">
    <location>
        <begin position="42"/>
        <end position="411"/>
    </location>
</feature>
<comment type="catalytic activity">
    <reaction evidence="11">
        <text>6-carboxyhexanoyl-[ACP] + L-alanine + H(+) = (8S)-8-amino-7-oxononanoate + holo-[ACP] + CO2</text>
        <dbReference type="Rhea" id="RHEA:42288"/>
        <dbReference type="Rhea" id="RHEA-COMP:9685"/>
        <dbReference type="Rhea" id="RHEA-COMP:9955"/>
        <dbReference type="ChEBI" id="CHEBI:15378"/>
        <dbReference type="ChEBI" id="CHEBI:16526"/>
        <dbReference type="ChEBI" id="CHEBI:57972"/>
        <dbReference type="ChEBI" id="CHEBI:64479"/>
        <dbReference type="ChEBI" id="CHEBI:78846"/>
        <dbReference type="ChEBI" id="CHEBI:149468"/>
        <dbReference type="EC" id="2.3.1.47"/>
    </reaction>
</comment>
<evidence type="ECO:0000256" key="4">
    <source>
        <dbReference type="ARBA" id="ARBA00011738"/>
    </source>
</evidence>
<dbReference type="GO" id="GO:0030170">
    <property type="term" value="F:pyridoxal phosphate binding"/>
    <property type="evidence" value="ECO:0007669"/>
    <property type="project" value="InterPro"/>
</dbReference>
<dbReference type="EC" id="2.3.1.47" evidence="5"/>
<evidence type="ECO:0000256" key="2">
    <source>
        <dbReference type="ARBA" id="ARBA00004746"/>
    </source>
</evidence>
<comment type="caution">
    <text evidence="14">The sequence shown here is derived from an EMBL/GenBank/DDBJ whole genome shotgun (WGS) entry which is preliminary data.</text>
</comment>
<dbReference type="InterPro" id="IPR004839">
    <property type="entry name" value="Aminotransferase_I/II_large"/>
</dbReference>
<evidence type="ECO:0000256" key="8">
    <source>
        <dbReference type="ARBA" id="ARBA00022898"/>
    </source>
</evidence>
<sequence>MTGFESFVSEALAKQGNSNLLRVSNEFEQVSATKLVFDGKSYINFSSNDYLGLATDFDITEFTKWISDGQSLAKPAVSSGAMASPLVTGNSQHHKQLINDLLKAIDAPSSFSGILFGSGFSANQGVLNALFKDKSKEQFVYQDKLNHASLLDAGTKLQAAGHLVQKRFKHNDVKHLSQLIKPDPSLNQLVVTESVFSMDGDKSPIKDLSALARQVGSLFMVDDAHGFGLSALAKGVTDIDLNDVDIYLVTFGKALGAQGAALFARRSIIDFLTNFSKEYIYSTHLSPIQCETVRFNLSKLVAAKSEQFSEQGLEGNEQIKPKSCCLQLANNIAYFRKIATENDLPLLPSDTAIQPIMIGDAQTTIEVANDLKARGFWVSAIRPPTVKKGQSRLRVTIASKHTLSEINELVVVLNSALQKRLLNLGLENSIKRTSETVSLNHE</sequence>
<accession>A0A6N8F473</accession>
<comment type="subunit">
    <text evidence="4">Homodimer.</text>
</comment>
<protein>
    <recommendedName>
        <fullName evidence="5">8-amino-7-oxononanoate synthase</fullName>
        <ecNumber evidence="5">2.3.1.47</ecNumber>
    </recommendedName>
    <alternativeName>
        <fullName evidence="9">7-keto-8-amino-pelargonic acid synthase</fullName>
    </alternativeName>
    <alternativeName>
        <fullName evidence="10">8-amino-7-ketopelargonate synthase</fullName>
    </alternativeName>
</protein>
<dbReference type="GO" id="GO:0008710">
    <property type="term" value="F:8-amino-7-oxononanoate synthase activity"/>
    <property type="evidence" value="ECO:0007669"/>
    <property type="project" value="UniProtKB-EC"/>
</dbReference>
<dbReference type="Gene3D" id="3.90.1150.10">
    <property type="entry name" value="Aspartate Aminotransferase, domain 1"/>
    <property type="match status" value="1"/>
</dbReference>
<dbReference type="Pfam" id="PF00155">
    <property type="entry name" value="Aminotran_1_2"/>
    <property type="match status" value="1"/>
</dbReference>
<dbReference type="Gene3D" id="3.40.640.10">
    <property type="entry name" value="Type I PLP-dependent aspartate aminotransferase-like (Major domain)"/>
    <property type="match status" value="1"/>
</dbReference>
<evidence type="ECO:0000256" key="7">
    <source>
        <dbReference type="ARBA" id="ARBA00022756"/>
    </source>
</evidence>
<evidence type="ECO:0000256" key="10">
    <source>
        <dbReference type="ARBA" id="ARBA00033381"/>
    </source>
</evidence>
<organism evidence="14 15">
    <name type="scientific">Psychrosphaera haliotis</name>
    <dbReference type="NCBI Taxonomy" id="555083"/>
    <lineage>
        <taxon>Bacteria</taxon>
        <taxon>Pseudomonadati</taxon>
        <taxon>Pseudomonadota</taxon>
        <taxon>Gammaproteobacteria</taxon>
        <taxon>Alteromonadales</taxon>
        <taxon>Pseudoalteromonadaceae</taxon>
        <taxon>Psychrosphaera</taxon>
    </lineage>
</organism>
<evidence type="ECO:0000259" key="13">
    <source>
        <dbReference type="Pfam" id="PF00155"/>
    </source>
</evidence>
<evidence type="ECO:0000256" key="3">
    <source>
        <dbReference type="ARBA" id="ARBA00010008"/>
    </source>
</evidence>
<dbReference type="GO" id="GO:0008483">
    <property type="term" value="F:transaminase activity"/>
    <property type="evidence" value="ECO:0007669"/>
    <property type="project" value="UniProtKB-KW"/>
</dbReference>
<dbReference type="InterPro" id="IPR015422">
    <property type="entry name" value="PyrdxlP-dep_Trfase_small"/>
</dbReference>
<dbReference type="PANTHER" id="PTHR13693:SF100">
    <property type="entry name" value="8-AMINO-7-OXONONANOATE SYNTHASE"/>
    <property type="match status" value="1"/>
</dbReference>
<evidence type="ECO:0000256" key="5">
    <source>
        <dbReference type="ARBA" id="ARBA00013187"/>
    </source>
</evidence>
<reference evidence="14 15" key="1">
    <citation type="submission" date="2019-11" db="EMBL/GenBank/DDBJ databases">
        <title>P. haliotis isolates from Z. marina roots.</title>
        <authorList>
            <person name="Cohen M."/>
            <person name="Jospin G."/>
            <person name="Eisen J.A."/>
            <person name="Coil D.A."/>
        </authorList>
    </citation>
    <scope>NUCLEOTIDE SEQUENCE [LARGE SCALE GENOMIC DNA]</scope>
    <source>
        <strain evidence="14 15">UCD-MCMsp1aY</strain>
    </source>
</reference>
<evidence type="ECO:0000313" key="15">
    <source>
        <dbReference type="Proteomes" id="UP000439994"/>
    </source>
</evidence>
<keyword evidence="8 12" id="KW-0663">Pyridoxal phosphate</keyword>
<name>A0A6N8F473_9GAMM</name>
<dbReference type="OrthoDB" id="9807157at2"/>
<dbReference type="EMBL" id="WOCD01000001">
    <property type="protein sequence ID" value="MUH71063.1"/>
    <property type="molecule type" value="Genomic_DNA"/>
</dbReference>
<dbReference type="InterPro" id="IPR015424">
    <property type="entry name" value="PyrdxlP-dep_Trfase"/>
</dbReference>
<dbReference type="InterPro" id="IPR015421">
    <property type="entry name" value="PyrdxlP-dep_Trfase_major"/>
</dbReference>
<keyword evidence="15" id="KW-1185">Reference proteome</keyword>
<dbReference type="InterPro" id="IPR050087">
    <property type="entry name" value="AON_synthase_class-II"/>
</dbReference>
<evidence type="ECO:0000313" key="14">
    <source>
        <dbReference type="EMBL" id="MUH71063.1"/>
    </source>
</evidence>
<comment type="similarity">
    <text evidence="3">Belongs to the class-II pyridoxal-phosphate-dependent aminotransferase family. BioF subfamily.</text>
</comment>
<dbReference type="GO" id="GO:0009102">
    <property type="term" value="P:biotin biosynthetic process"/>
    <property type="evidence" value="ECO:0007669"/>
    <property type="project" value="UniProtKB-KW"/>
</dbReference>
<evidence type="ECO:0000256" key="9">
    <source>
        <dbReference type="ARBA" id="ARBA00032610"/>
    </source>
</evidence>
<evidence type="ECO:0000256" key="12">
    <source>
        <dbReference type="RuleBase" id="RU003693"/>
    </source>
</evidence>
<proteinExistence type="inferred from homology"/>